<evidence type="ECO:0000259" key="4">
    <source>
        <dbReference type="PROSITE" id="PS51737"/>
    </source>
</evidence>
<evidence type="ECO:0000256" key="2">
    <source>
        <dbReference type="SAM" id="MobiDB-lite"/>
    </source>
</evidence>
<dbReference type="Gene3D" id="3.40.50.1390">
    <property type="entry name" value="Resolvase, N-terminal catalytic domain"/>
    <property type="match status" value="1"/>
</dbReference>
<name>A0A367WQB3_9PROT</name>
<dbReference type="OrthoDB" id="9791494at2"/>
<dbReference type="CDD" id="cd00338">
    <property type="entry name" value="Ser_Recombinase"/>
    <property type="match status" value="1"/>
</dbReference>
<feature type="domain" description="Recombinase" evidence="4">
    <location>
        <begin position="149"/>
        <end position="289"/>
    </location>
</feature>
<dbReference type="PROSITE" id="PS51737">
    <property type="entry name" value="RECOMBINASE_DNA_BIND"/>
    <property type="match status" value="1"/>
</dbReference>
<dbReference type="SUPFAM" id="SSF53041">
    <property type="entry name" value="Resolvase-like"/>
    <property type="match status" value="1"/>
</dbReference>
<accession>A0A367WQB3</accession>
<dbReference type="InterPro" id="IPR038109">
    <property type="entry name" value="DNA_bind_recomb_sf"/>
</dbReference>
<dbReference type="RefSeq" id="WP_114090104.1">
    <property type="nucleotide sequence ID" value="NZ_JPWH01000024.1"/>
</dbReference>
<organism evidence="5 6">
    <name type="scientific">Thalassospira profundimaris</name>
    <dbReference type="NCBI Taxonomy" id="502049"/>
    <lineage>
        <taxon>Bacteria</taxon>
        <taxon>Pseudomonadati</taxon>
        <taxon>Pseudomonadota</taxon>
        <taxon>Alphaproteobacteria</taxon>
        <taxon>Rhodospirillales</taxon>
        <taxon>Thalassospiraceae</taxon>
        <taxon>Thalassospira</taxon>
    </lineage>
</organism>
<dbReference type="PANTHER" id="PTHR30461:SF23">
    <property type="entry name" value="DNA RECOMBINASE-RELATED"/>
    <property type="match status" value="1"/>
</dbReference>
<dbReference type="Pfam" id="PF07508">
    <property type="entry name" value="Recombinase"/>
    <property type="match status" value="1"/>
</dbReference>
<protein>
    <submittedName>
        <fullName evidence="5">Resolvase</fullName>
    </submittedName>
</protein>
<dbReference type="PANTHER" id="PTHR30461">
    <property type="entry name" value="DNA-INVERTASE FROM LAMBDOID PROPHAGE"/>
    <property type="match status" value="1"/>
</dbReference>
<dbReference type="Gene3D" id="3.90.1750.20">
    <property type="entry name" value="Putative Large Serine Recombinase, Chain B, Domain 2"/>
    <property type="match status" value="1"/>
</dbReference>
<dbReference type="Pfam" id="PF00239">
    <property type="entry name" value="Resolvase"/>
    <property type="match status" value="1"/>
</dbReference>
<dbReference type="GO" id="GO:0000150">
    <property type="term" value="F:DNA strand exchange activity"/>
    <property type="evidence" value="ECO:0007669"/>
    <property type="project" value="InterPro"/>
</dbReference>
<sequence length="591" mass="66084">MKVALYARYSSDNQRDASIADQFRMCRLYAEKQGWQIVEEYSDHAISGASLLRPGIQALISDATHGRFNVILAEAMDRLSRDQEDIAGIFKRMSYADVKLVTLSEGEVTHLHVGLKGTMNALFLKDLADKTRRGLRGRVESGKSGGGLCYGYNVVRTADPDERGHREINTAEASIIQRIFKDYLEGKSSRTIAMTLNREGVPGPQGKEWGPSTIHGNPKRGTGILNNELYIGKLVWNRLRYMKDPDTGKRVSRPNPESEWVVQEVPELSVIDRSLWDAVKARQASLAFDKSEKSSNPMNNRRRPKHLFGGLIKCGCCGGGYSMISKDLMGCSTARNKGTCDNRVNIRRDALEASILNGLRKHLMGPELFKEFCAEFTKEVNRLRMERGADLEVWKSELERTDRELDKMVDAILQGFPPAKLKDKAEKLEARKAELTELLANADEPPPFLHPNMAQIYQDRIRQLYENLQREEERAQAAEVFRSLVDQVTLIPEDGELAIVLRGDLGAILRFAAGKKNPDFLSEAEAFDNLLSQGSLVAGGRNQRSLRNGSWNAKTSAAGALEVSQVSLVAGARNQFYLLFAAQRLPNPIKF</sequence>
<evidence type="ECO:0000313" key="5">
    <source>
        <dbReference type="EMBL" id="RCK43644.1"/>
    </source>
</evidence>
<dbReference type="AlphaFoldDB" id="A0A367WQB3"/>
<evidence type="ECO:0000259" key="3">
    <source>
        <dbReference type="PROSITE" id="PS51736"/>
    </source>
</evidence>
<dbReference type="Proteomes" id="UP000252517">
    <property type="component" value="Unassembled WGS sequence"/>
</dbReference>
<dbReference type="GO" id="GO:0003677">
    <property type="term" value="F:DNA binding"/>
    <property type="evidence" value="ECO:0007669"/>
    <property type="project" value="InterPro"/>
</dbReference>
<dbReference type="InterPro" id="IPR025827">
    <property type="entry name" value="Zn_ribbon_recom_dom"/>
</dbReference>
<dbReference type="InterPro" id="IPR050639">
    <property type="entry name" value="SSR_resolvase"/>
</dbReference>
<proteinExistence type="predicted"/>
<gene>
    <name evidence="5" type="ORF">TH25_21065</name>
</gene>
<feature type="region of interest" description="Disordered" evidence="2">
    <location>
        <begin position="197"/>
        <end position="218"/>
    </location>
</feature>
<dbReference type="PROSITE" id="PS51736">
    <property type="entry name" value="RECOMBINASES_3"/>
    <property type="match status" value="1"/>
</dbReference>
<dbReference type="InterPro" id="IPR006119">
    <property type="entry name" value="Resolv_N"/>
</dbReference>
<evidence type="ECO:0000256" key="1">
    <source>
        <dbReference type="SAM" id="Coils"/>
    </source>
</evidence>
<dbReference type="InterPro" id="IPR036162">
    <property type="entry name" value="Resolvase-like_N_sf"/>
</dbReference>
<dbReference type="Pfam" id="PF13408">
    <property type="entry name" value="Zn_ribbon_recom"/>
    <property type="match status" value="1"/>
</dbReference>
<dbReference type="SMART" id="SM00857">
    <property type="entry name" value="Resolvase"/>
    <property type="match status" value="1"/>
</dbReference>
<evidence type="ECO:0000313" key="6">
    <source>
        <dbReference type="Proteomes" id="UP000252517"/>
    </source>
</evidence>
<keyword evidence="1" id="KW-0175">Coiled coil</keyword>
<dbReference type="STRING" id="502049.TH15_19030"/>
<comment type="caution">
    <text evidence="5">The sequence shown here is derived from an EMBL/GenBank/DDBJ whole genome shotgun (WGS) entry which is preliminary data.</text>
</comment>
<dbReference type="InterPro" id="IPR011109">
    <property type="entry name" value="DNA_bind_recombinase_dom"/>
</dbReference>
<dbReference type="EMBL" id="JPWH01000024">
    <property type="protein sequence ID" value="RCK43644.1"/>
    <property type="molecule type" value="Genomic_DNA"/>
</dbReference>
<feature type="domain" description="Resolvase/invertase-type recombinase catalytic" evidence="3">
    <location>
        <begin position="2"/>
        <end position="145"/>
    </location>
</feature>
<reference evidence="5 6" key="1">
    <citation type="submission" date="2014-07" db="EMBL/GenBank/DDBJ databases">
        <title>Draft genome sequence of Thalassospira profundimaris S25-3-2.</title>
        <authorList>
            <person name="Lai Q."/>
            <person name="Shao Z."/>
        </authorList>
    </citation>
    <scope>NUCLEOTIDE SEQUENCE [LARGE SCALE GENOMIC DNA]</scope>
    <source>
        <strain evidence="5 6">S25-3-2</strain>
    </source>
</reference>
<feature type="coiled-coil region" evidence="1">
    <location>
        <begin position="391"/>
        <end position="481"/>
    </location>
</feature>